<keyword evidence="3" id="KW-1185">Reference proteome</keyword>
<name>A0A200J7T8_9ENTE</name>
<dbReference type="RefSeq" id="WP_087640494.1">
    <property type="nucleotide sequence ID" value="NZ_CP147246.1"/>
</dbReference>
<dbReference type="EMBL" id="CP147246">
    <property type="protein sequence ID" value="WYJ94221.1"/>
    <property type="molecule type" value="Genomic_DNA"/>
</dbReference>
<reference evidence="2" key="2">
    <citation type="submission" date="2017-05" db="EMBL/GenBank/DDBJ databases">
        <authorList>
            <consortium name="The Broad Institute Genomics Platform"/>
            <consortium name="The Broad Institute Genomic Center for Infectious Diseases"/>
            <person name="Earl A."/>
            <person name="Manson A."/>
            <person name="Schwartman J."/>
            <person name="Gilmore M."/>
            <person name="Abouelleil A."/>
            <person name="Cao P."/>
            <person name="Chapman S."/>
            <person name="Cusick C."/>
            <person name="Shea T."/>
            <person name="Young S."/>
            <person name="Neafsey D."/>
            <person name="Nusbaum C."/>
            <person name="Birren B."/>
        </authorList>
    </citation>
    <scope>NUCLEOTIDE SEQUENCE</scope>
    <source>
        <strain evidence="2">9D6_DIV0238</strain>
    </source>
</reference>
<evidence type="ECO:0000313" key="2">
    <source>
        <dbReference type="EMBL" id="WYJ94221.1"/>
    </source>
</evidence>
<evidence type="ECO:0000313" key="1">
    <source>
        <dbReference type="EMBL" id="OUZ32645.1"/>
    </source>
</evidence>
<organism evidence="1">
    <name type="scientific">Candidatus Enterococcus dunnyi</name>
    <dbReference type="NCBI Taxonomy" id="1834192"/>
    <lineage>
        <taxon>Bacteria</taxon>
        <taxon>Bacillati</taxon>
        <taxon>Bacillota</taxon>
        <taxon>Bacilli</taxon>
        <taxon>Lactobacillales</taxon>
        <taxon>Enterococcaceae</taxon>
        <taxon>Enterococcus</taxon>
    </lineage>
</organism>
<dbReference type="AlphaFoldDB" id="A0A200J7T8"/>
<gene>
    <name evidence="1" type="ORF">A5889_001354</name>
    <name evidence="2" type="ORF">A5889_001723</name>
</gene>
<sequence>MFELKYKIFNDLDDDLEGNEFYGENGYFQLLAGHSEYGFYLDKEVDVMSVSIYWWMRYFVEATLKLENMNVVYISDIETPKIWIELTKVGSEKMTVRKIEALKREGSSAVESDVEIEKIDWEEKIDVREYTPAIIKSCSDYLNDLRILNTKENVYIQELEELLKQLKKANEI</sequence>
<dbReference type="EMBL" id="NIBQ01000002">
    <property type="protein sequence ID" value="OUZ32645.1"/>
    <property type="molecule type" value="Genomic_DNA"/>
</dbReference>
<proteinExistence type="predicted"/>
<reference evidence="2" key="3">
    <citation type="submission" date="2024-03" db="EMBL/GenBank/DDBJ databases">
        <title>The Genome Sequence of Enterococcus sp. DIV0238c.</title>
        <authorList>
            <consortium name="The Broad Institute Genomics Platform"/>
            <consortium name="The Broad Institute Microbial Omics Core"/>
            <consortium name="The Broad Institute Genomic Center for Infectious Diseases"/>
            <person name="Earl A."/>
            <person name="Manson A."/>
            <person name="Gilmore M."/>
            <person name="Schwartman J."/>
            <person name="Shea T."/>
            <person name="Abouelleil A."/>
            <person name="Cao P."/>
            <person name="Chapman S."/>
            <person name="Cusick C."/>
            <person name="Young S."/>
            <person name="Neafsey D."/>
            <person name="Nusbaum C."/>
            <person name="Birren B."/>
        </authorList>
    </citation>
    <scope>NUCLEOTIDE SEQUENCE</scope>
    <source>
        <strain evidence="2">9D6_DIV0238</strain>
    </source>
</reference>
<dbReference type="OrthoDB" id="2083819at2"/>
<evidence type="ECO:0000313" key="3">
    <source>
        <dbReference type="Proteomes" id="UP000196151"/>
    </source>
</evidence>
<reference evidence="1" key="1">
    <citation type="submission" date="2017-05" db="EMBL/GenBank/DDBJ databases">
        <title>The Genome Sequence of Enterococcus sp. 9D6_DIV0238.</title>
        <authorList>
            <consortium name="The Broad Institute Genomics Platform"/>
            <consortium name="The Broad Institute Genomic Center for Infectious Diseases"/>
            <person name="Earl A."/>
            <person name="Manson A."/>
            <person name="Schwartman J."/>
            <person name="Gilmore M."/>
            <person name="Abouelleil A."/>
            <person name="Cao P."/>
            <person name="Chapman S."/>
            <person name="Cusick C."/>
            <person name="Shea T."/>
            <person name="Young S."/>
            <person name="Neafsey D."/>
            <person name="Nusbaum C."/>
            <person name="Birren B."/>
        </authorList>
    </citation>
    <scope>NUCLEOTIDE SEQUENCE [LARGE SCALE GENOMIC DNA]</scope>
    <source>
        <strain evidence="1">9D6_DIV0238</strain>
    </source>
</reference>
<protein>
    <submittedName>
        <fullName evidence="1">Uncharacterized protein</fullName>
    </submittedName>
</protein>
<dbReference type="Proteomes" id="UP000196151">
    <property type="component" value="Chromosome"/>
</dbReference>
<accession>A0A200J7T8</accession>